<name>A0ACC1PP70_9PEZI</name>
<organism evidence="1 2">
    <name type="scientific">Xylaria curta</name>
    <dbReference type="NCBI Taxonomy" id="42375"/>
    <lineage>
        <taxon>Eukaryota</taxon>
        <taxon>Fungi</taxon>
        <taxon>Dikarya</taxon>
        <taxon>Ascomycota</taxon>
        <taxon>Pezizomycotina</taxon>
        <taxon>Sordariomycetes</taxon>
        <taxon>Xylariomycetidae</taxon>
        <taxon>Xylariales</taxon>
        <taxon>Xylariaceae</taxon>
        <taxon>Xylaria</taxon>
    </lineage>
</organism>
<dbReference type="Proteomes" id="UP001143856">
    <property type="component" value="Unassembled WGS sequence"/>
</dbReference>
<evidence type="ECO:0000313" key="1">
    <source>
        <dbReference type="EMBL" id="KAJ2995657.1"/>
    </source>
</evidence>
<gene>
    <name evidence="1" type="ORF">NUW58_g1213</name>
</gene>
<keyword evidence="2" id="KW-1185">Reference proteome</keyword>
<reference evidence="1" key="1">
    <citation type="submission" date="2022-10" db="EMBL/GenBank/DDBJ databases">
        <title>Genome Sequence of Xylaria curta.</title>
        <authorList>
            <person name="Buettner E."/>
        </authorList>
    </citation>
    <scope>NUCLEOTIDE SEQUENCE</scope>
    <source>
        <strain evidence="1">Babe10</strain>
    </source>
</reference>
<proteinExistence type="predicted"/>
<comment type="caution">
    <text evidence="1">The sequence shown here is derived from an EMBL/GenBank/DDBJ whole genome shotgun (WGS) entry which is preliminary data.</text>
</comment>
<protein>
    <submittedName>
        <fullName evidence="1">Uncharacterized protein</fullName>
    </submittedName>
</protein>
<evidence type="ECO:0000313" key="2">
    <source>
        <dbReference type="Proteomes" id="UP001143856"/>
    </source>
</evidence>
<sequence>MEEERATTPIPATLEAVSQPDPASPTTSAAIAQLPGITAMDASATSPQLNHDFHWKLTQSYEQNCEPSRTCTYERAHAAFTLHAGQGPSAPEMHTIWLPAQG</sequence>
<accession>A0ACC1PP70</accession>
<dbReference type="EMBL" id="JAPDGR010000125">
    <property type="protein sequence ID" value="KAJ2995657.1"/>
    <property type="molecule type" value="Genomic_DNA"/>
</dbReference>